<dbReference type="PANTHER" id="PTHR34008">
    <property type="entry name" value="REPETITIVE PROLINE-RICH CELL WALL PROTEIN 1"/>
    <property type="match status" value="1"/>
</dbReference>
<gene>
    <name evidence="1" type="ORF">OUZ56_009927</name>
</gene>
<sequence length="135" mass="14817">MSMTRIGLDLGTEIHYHRSLQYPLTSILLGTYLQLDGLSSYQSFKMSIANFVVCFLAVVMTVAGEPTGYRPAMAPNYQAPAYKAPTYKAPAYQPPAYQPPAYQPPAYKAPAYQPPAYKAPAYMAPTPSYKAASSY</sequence>
<comment type="caution">
    <text evidence="1">The sequence shown here is derived from an EMBL/GenBank/DDBJ whole genome shotgun (WGS) entry which is preliminary data.</text>
</comment>
<reference evidence="1 2" key="1">
    <citation type="journal article" date="2023" name="Nucleic Acids Res.">
        <title>The hologenome of Daphnia magna reveals possible DNA methylation and microbiome-mediated evolution of the host genome.</title>
        <authorList>
            <person name="Chaturvedi A."/>
            <person name="Li X."/>
            <person name="Dhandapani V."/>
            <person name="Marshall H."/>
            <person name="Kissane S."/>
            <person name="Cuenca-Cambronero M."/>
            <person name="Asole G."/>
            <person name="Calvet F."/>
            <person name="Ruiz-Romero M."/>
            <person name="Marangio P."/>
            <person name="Guigo R."/>
            <person name="Rago D."/>
            <person name="Mirbahai L."/>
            <person name="Eastwood N."/>
            <person name="Colbourne J.K."/>
            <person name="Zhou J."/>
            <person name="Mallon E."/>
            <person name="Orsini L."/>
        </authorList>
    </citation>
    <scope>NUCLEOTIDE SEQUENCE [LARGE SCALE GENOMIC DNA]</scope>
    <source>
        <strain evidence="1">LRV0_1</strain>
    </source>
</reference>
<dbReference type="PANTHER" id="PTHR34008:SF2">
    <property type="entry name" value="REPETITIVE PROLINE-RICH CELL WALL PROTEIN 1"/>
    <property type="match status" value="1"/>
</dbReference>
<dbReference type="Proteomes" id="UP001234178">
    <property type="component" value="Unassembled WGS sequence"/>
</dbReference>
<accession>A0ABR0AHD4</accession>
<evidence type="ECO:0000313" key="1">
    <source>
        <dbReference type="EMBL" id="KAK4024504.1"/>
    </source>
</evidence>
<organism evidence="1 2">
    <name type="scientific">Daphnia magna</name>
    <dbReference type="NCBI Taxonomy" id="35525"/>
    <lineage>
        <taxon>Eukaryota</taxon>
        <taxon>Metazoa</taxon>
        <taxon>Ecdysozoa</taxon>
        <taxon>Arthropoda</taxon>
        <taxon>Crustacea</taxon>
        <taxon>Branchiopoda</taxon>
        <taxon>Diplostraca</taxon>
        <taxon>Cladocera</taxon>
        <taxon>Anomopoda</taxon>
        <taxon>Daphniidae</taxon>
        <taxon>Daphnia</taxon>
    </lineage>
</organism>
<name>A0ABR0AHD4_9CRUS</name>
<evidence type="ECO:0000313" key="2">
    <source>
        <dbReference type="Proteomes" id="UP001234178"/>
    </source>
</evidence>
<keyword evidence="2" id="KW-1185">Reference proteome</keyword>
<dbReference type="EMBL" id="JAOYFB010000037">
    <property type="protein sequence ID" value="KAK4024504.1"/>
    <property type="molecule type" value="Genomic_DNA"/>
</dbReference>
<proteinExistence type="predicted"/>
<protein>
    <submittedName>
        <fullName evidence="1">Uncharacterized protein</fullName>
    </submittedName>
</protein>